<dbReference type="AlphaFoldDB" id="A0A4S4KN70"/>
<keyword evidence="7" id="KW-0482">Metalloprotease</keyword>
<sequence>MADSRTARPSTDEENAPLLQDVSHPDGDQAPPTHPSLSHRVSSIVQEPLTTLAKILLVLVVVLLLLSSVFIGLFAGAQHKLNNGRGGGDGGSKEPSTQTQTEIYTETRTGTVSVTYTATSTSLGITTTTDVSTSTSVITTTVEIPAPVPTKIPEETPCFSPQCIMLSASVLASLDVTQDPCENFYDFASAYTSYPFVGVILILGYIDGNWLKQHPIPSDKGTFGNFEALAQQNRRLIQQILSEDSSSVYSTVSHITEAEDPYDTQILKKLHGLYSSCMNEDLLDARGEEPLLHVIRTVRKLYNGKSTMVDLATLEKNSDKEKERIGLTAAIAYLHSRGIDGLFSIDIDGDVGEDPNLMTLWFSQPSLGLPSKEYYEEESIVDLYSSVLKRLLIALADEEEEEVLSETSDPAVYQERLKIWPPWPWPPWGPEDPGDGDDDGDNKPINRTKEAGKLAQEIIIFEKKLANVSLDLDILYQDPIATYNPVPISNLTDAIPQISFHNYFSTFAPRSFPTRVILTSTTYPASLAAILNETSHNTLGAYLETRAALELAGHLGIGTESWKAARALEERLKGIKPGAVGDRAEYCVGRVEAAMGFAAGRYFVEEVFGGKSREKGTKVITDIVDTFKNSLQHIKWMDEESAEAASEKADAIRVKVGFPLSPDTQNPRSIANYYGRVAIHENTFFENMLSARVSDEVVMWSKLGRQRDPEAWEMYPSMVNAYFNPPANEIVFPAGILQPPFFSKDWPGYMSYGSFGQVAAHELTHAFDSAGRLYNQQGKLEQWWTNATSEGFKKVQDCIVEQYSSYTIDDGKGGKIHVNGNLTSGENIGDTGLIQSYRAWKAQYDLSFETGNEYLLPGLAYTRDQLFFISFARAWAQNIKPESAVARVRTDPHAPNRYRVDGTLYNIPEFAKAFKCSAHAKLNPPQEKRCIFW</sequence>
<feature type="domain" description="Peptidase M13 C-terminal" evidence="10">
    <location>
        <begin position="720"/>
        <end position="930"/>
    </location>
</feature>
<dbReference type="GO" id="GO:0005886">
    <property type="term" value="C:plasma membrane"/>
    <property type="evidence" value="ECO:0007669"/>
    <property type="project" value="TreeGrafter"/>
</dbReference>
<evidence type="ECO:0000259" key="10">
    <source>
        <dbReference type="Pfam" id="PF01431"/>
    </source>
</evidence>
<keyword evidence="5" id="KW-0378">Hydrolase</keyword>
<dbReference type="InterPro" id="IPR042089">
    <property type="entry name" value="Peptidase_M13_dom_2"/>
</dbReference>
<dbReference type="GO" id="GO:0016485">
    <property type="term" value="P:protein processing"/>
    <property type="evidence" value="ECO:0007669"/>
    <property type="project" value="TreeGrafter"/>
</dbReference>
<organism evidence="12 13">
    <name type="scientific">Hermanssonia centrifuga</name>
    <dbReference type="NCBI Taxonomy" id="98765"/>
    <lineage>
        <taxon>Eukaryota</taxon>
        <taxon>Fungi</taxon>
        <taxon>Dikarya</taxon>
        <taxon>Basidiomycota</taxon>
        <taxon>Agaricomycotina</taxon>
        <taxon>Agaricomycetes</taxon>
        <taxon>Polyporales</taxon>
        <taxon>Meruliaceae</taxon>
        <taxon>Hermanssonia</taxon>
    </lineage>
</organism>
<dbReference type="SUPFAM" id="SSF55486">
    <property type="entry name" value="Metalloproteases ('zincins'), catalytic domain"/>
    <property type="match status" value="1"/>
</dbReference>
<evidence type="ECO:0000313" key="13">
    <source>
        <dbReference type="Proteomes" id="UP000309038"/>
    </source>
</evidence>
<dbReference type="PROSITE" id="PS51885">
    <property type="entry name" value="NEPRILYSIN"/>
    <property type="match status" value="1"/>
</dbReference>
<comment type="caution">
    <text evidence="12">The sequence shown here is derived from an EMBL/GenBank/DDBJ whole genome shotgun (WGS) entry which is preliminary data.</text>
</comment>
<comment type="cofactor">
    <cofactor evidence="1">
        <name>Zn(2+)</name>
        <dbReference type="ChEBI" id="CHEBI:29105"/>
    </cofactor>
</comment>
<evidence type="ECO:0000256" key="2">
    <source>
        <dbReference type="ARBA" id="ARBA00007357"/>
    </source>
</evidence>
<reference evidence="12 13" key="1">
    <citation type="submission" date="2019-02" db="EMBL/GenBank/DDBJ databases">
        <title>Genome sequencing of the rare red list fungi Phlebia centrifuga.</title>
        <authorList>
            <person name="Buettner E."/>
            <person name="Kellner H."/>
        </authorList>
    </citation>
    <scope>NUCLEOTIDE SEQUENCE [LARGE SCALE GENOMIC DNA]</scope>
    <source>
        <strain evidence="12 13">DSM 108282</strain>
    </source>
</reference>
<evidence type="ECO:0000259" key="11">
    <source>
        <dbReference type="Pfam" id="PF05649"/>
    </source>
</evidence>
<evidence type="ECO:0000313" key="12">
    <source>
        <dbReference type="EMBL" id="THG99217.1"/>
    </source>
</evidence>
<keyword evidence="6" id="KW-0862">Zinc</keyword>
<feature type="domain" description="Peptidase M13 N-terminal" evidence="11">
    <location>
        <begin position="205"/>
        <end position="659"/>
    </location>
</feature>
<dbReference type="Gene3D" id="3.40.390.10">
    <property type="entry name" value="Collagenase (Catalytic Domain)"/>
    <property type="match status" value="1"/>
</dbReference>
<dbReference type="Pfam" id="PF05649">
    <property type="entry name" value="Peptidase_M13_N"/>
    <property type="match status" value="1"/>
</dbReference>
<dbReference type="Proteomes" id="UP000309038">
    <property type="component" value="Unassembled WGS sequence"/>
</dbReference>
<comment type="similarity">
    <text evidence="2">Belongs to the peptidase M13 family.</text>
</comment>
<dbReference type="PANTHER" id="PTHR11733:SF167">
    <property type="entry name" value="FI17812P1-RELATED"/>
    <property type="match status" value="1"/>
</dbReference>
<protein>
    <recommendedName>
        <fullName evidence="14">Endothelin-converting enzyme 1</fullName>
    </recommendedName>
</protein>
<dbReference type="InterPro" id="IPR000718">
    <property type="entry name" value="Peptidase_M13"/>
</dbReference>
<name>A0A4S4KN70_9APHY</name>
<feature type="region of interest" description="Disordered" evidence="8">
    <location>
        <begin position="424"/>
        <end position="447"/>
    </location>
</feature>
<keyword evidence="9" id="KW-0472">Membrane</keyword>
<evidence type="ECO:0000256" key="8">
    <source>
        <dbReference type="SAM" id="MobiDB-lite"/>
    </source>
</evidence>
<dbReference type="GO" id="GO:0046872">
    <property type="term" value="F:metal ion binding"/>
    <property type="evidence" value="ECO:0007669"/>
    <property type="project" value="UniProtKB-KW"/>
</dbReference>
<evidence type="ECO:0000256" key="9">
    <source>
        <dbReference type="SAM" id="Phobius"/>
    </source>
</evidence>
<evidence type="ECO:0000256" key="7">
    <source>
        <dbReference type="ARBA" id="ARBA00023049"/>
    </source>
</evidence>
<gene>
    <name evidence="12" type="ORF">EW026_g3102</name>
</gene>
<dbReference type="InterPro" id="IPR018497">
    <property type="entry name" value="Peptidase_M13_C"/>
</dbReference>
<dbReference type="PRINTS" id="PR00786">
    <property type="entry name" value="NEPRILYSIN"/>
</dbReference>
<evidence type="ECO:0000256" key="3">
    <source>
        <dbReference type="ARBA" id="ARBA00022670"/>
    </source>
</evidence>
<proteinExistence type="inferred from homology"/>
<dbReference type="PANTHER" id="PTHR11733">
    <property type="entry name" value="ZINC METALLOPROTEASE FAMILY M13 NEPRILYSIN-RELATED"/>
    <property type="match status" value="1"/>
</dbReference>
<evidence type="ECO:0000256" key="5">
    <source>
        <dbReference type="ARBA" id="ARBA00022801"/>
    </source>
</evidence>
<keyword evidence="9" id="KW-0812">Transmembrane</keyword>
<feature type="region of interest" description="Disordered" evidence="8">
    <location>
        <begin position="1"/>
        <end position="38"/>
    </location>
</feature>
<dbReference type="CDD" id="cd08662">
    <property type="entry name" value="M13"/>
    <property type="match status" value="1"/>
</dbReference>
<dbReference type="Pfam" id="PF01431">
    <property type="entry name" value="Peptidase_M13"/>
    <property type="match status" value="1"/>
</dbReference>
<evidence type="ECO:0000256" key="6">
    <source>
        <dbReference type="ARBA" id="ARBA00022833"/>
    </source>
</evidence>
<dbReference type="Gene3D" id="1.10.1380.10">
    <property type="entry name" value="Neutral endopeptidase , domain2"/>
    <property type="match status" value="1"/>
</dbReference>
<dbReference type="InterPro" id="IPR008753">
    <property type="entry name" value="Peptidase_M13_N"/>
</dbReference>
<dbReference type="EMBL" id="SGPJ01000088">
    <property type="protein sequence ID" value="THG99217.1"/>
    <property type="molecule type" value="Genomic_DNA"/>
</dbReference>
<keyword evidence="4" id="KW-0479">Metal-binding</keyword>
<keyword evidence="13" id="KW-1185">Reference proteome</keyword>
<evidence type="ECO:0000256" key="4">
    <source>
        <dbReference type="ARBA" id="ARBA00022723"/>
    </source>
</evidence>
<feature type="transmembrane region" description="Helical" evidence="9">
    <location>
        <begin position="55"/>
        <end position="75"/>
    </location>
</feature>
<dbReference type="InterPro" id="IPR024079">
    <property type="entry name" value="MetalloPept_cat_dom_sf"/>
</dbReference>
<dbReference type="GO" id="GO:0004222">
    <property type="term" value="F:metalloendopeptidase activity"/>
    <property type="evidence" value="ECO:0007669"/>
    <property type="project" value="InterPro"/>
</dbReference>
<evidence type="ECO:0008006" key="14">
    <source>
        <dbReference type="Google" id="ProtNLM"/>
    </source>
</evidence>
<keyword evidence="9" id="KW-1133">Transmembrane helix</keyword>
<accession>A0A4S4KN70</accession>
<keyword evidence="3" id="KW-0645">Protease</keyword>
<evidence type="ECO:0000256" key="1">
    <source>
        <dbReference type="ARBA" id="ARBA00001947"/>
    </source>
</evidence>